<keyword evidence="4" id="KW-1003">Cell membrane</keyword>
<reference evidence="10" key="1">
    <citation type="journal article" date="2021" name="PeerJ">
        <title>Extensive microbial diversity within the chicken gut microbiome revealed by metagenomics and culture.</title>
        <authorList>
            <person name="Gilroy R."/>
            <person name="Ravi A."/>
            <person name="Getino M."/>
            <person name="Pursley I."/>
            <person name="Horton D.L."/>
            <person name="Alikhan N.F."/>
            <person name="Baker D."/>
            <person name="Gharbi K."/>
            <person name="Hall N."/>
            <person name="Watson M."/>
            <person name="Adriaenssens E.M."/>
            <person name="Foster-Nyarko E."/>
            <person name="Jarju S."/>
            <person name="Secka A."/>
            <person name="Antonio M."/>
            <person name="Oren A."/>
            <person name="Chaudhuri R.R."/>
            <person name="La Ragione R."/>
            <person name="Hildebrand F."/>
            <person name="Pallen M.J."/>
        </authorList>
    </citation>
    <scope>NUCLEOTIDE SEQUENCE</scope>
    <source>
        <strain evidence="10">ChiHjej13B12-4958</strain>
    </source>
</reference>
<dbReference type="NCBIfam" id="TIGR00711">
    <property type="entry name" value="efflux_EmrB"/>
    <property type="match status" value="1"/>
</dbReference>
<organism evidence="10 11">
    <name type="scientific">Candidatus Corynebacterium faecigallinarum</name>
    <dbReference type="NCBI Taxonomy" id="2838528"/>
    <lineage>
        <taxon>Bacteria</taxon>
        <taxon>Bacillati</taxon>
        <taxon>Actinomycetota</taxon>
        <taxon>Actinomycetes</taxon>
        <taxon>Mycobacteriales</taxon>
        <taxon>Corynebacteriaceae</taxon>
        <taxon>Corynebacterium</taxon>
    </lineage>
</organism>
<evidence type="ECO:0000256" key="6">
    <source>
        <dbReference type="ARBA" id="ARBA00022989"/>
    </source>
</evidence>
<feature type="domain" description="Major facilitator superfamily (MFS) profile" evidence="9">
    <location>
        <begin position="24"/>
        <end position="517"/>
    </location>
</feature>
<feature type="transmembrane region" description="Helical" evidence="8">
    <location>
        <begin position="58"/>
        <end position="77"/>
    </location>
</feature>
<feature type="transmembrane region" description="Helical" evidence="8">
    <location>
        <begin position="177"/>
        <end position="197"/>
    </location>
</feature>
<feature type="transmembrane region" description="Helical" evidence="8">
    <location>
        <begin position="21"/>
        <end position="46"/>
    </location>
</feature>
<proteinExistence type="inferred from homology"/>
<comment type="subcellular location">
    <subcellularLocation>
        <location evidence="1">Cell membrane</location>
        <topology evidence="1">Multi-pass membrane protein</topology>
    </subcellularLocation>
</comment>
<dbReference type="PANTHER" id="PTHR23501">
    <property type="entry name" value="MAJOR FACILITATOR SUPERFAMILY"/>
    <property type="match status" value="1"/>
</dbReference>
<evidence type="ECO:0000256" key="3">
    <source>
        <dbReference type="ARBA" id="ARBA00022448"/>
    </source>
</evidence>
<dbReference type="InterPro" id="IPR011701">
    <property type="entry name" value="MFS"/>
</dbReference>
<dbReference type="PANTHER" id="PTHR23501:SF197">
    <property type="entry name" value="COMD"/>
    <property type="match status" value="1"/>
</dbReference>
<keyword evidence="7 8" id="KW-0472">Membrane</keyword>
<dbReference type="Gene3D" id="1.20.1720.10">
    <property type="entry name" value="Multidrug resistance protein D"/>
    <property type="match status" value="1"/>
</dbReference>
<evidence type="ECO:0000256" key="5">
    <source>
        <dbReference type="ARBA" id="ARBA00022692"/>
    </source>
</evidence>
<dbReference type="AlphaFoldDB" id="A0A9D2QFL7"/>
<comment type="similarity">
    <text evidence="2">Belongs to the major facilitator superfamily. TCR/Tet family.</text>
</comment>
<feature type="transmembrane region" description="Helical" evidence="8">
    <location>
        <begin position="147"/>
        <end position="165"/>
    </location>
</feature>
<accession>A0A9D2QFL7</accession>
<dbReference type="SUPFAM" id="SSF103473">
    <property type="entry name" value="MFS general substrate transporter"/>
    <property type="match status" value="2"/>
</dbReference>
<evidence type="ECO:0000256" key="7">
    <source>
        <dbReference type="ARBA" id="ARBA00023136"/>
    </source>
</evidence>
<dbReference type="FunFam" id="1.20.1720.10:FF:000004">
    <property type="entry name" value="EmrB/QacA family drug resistance transporter"/>
    <property type="match status" value="1"/>
</dbReference>
<dbReference type="InterPro" id="IPR020846">
    <property type="entry name" value="MFS_dom"/>
</dbReference>
<feature type="transmembrane region" description="Helical" evidence="8">
    <location>
        <begin position="318"/>
        <end position="337"/>
    </location>
</feature>
<dbReference type="GO" id="GO:0005886">
    <property type="term" value="C:plasma membrane"/>
    <property type="evidence" value="ECO:0007669"/>
    <property type="project" value="UniProtKB-SubCell"/>
</dbReference>
<feature type="transmembrane region" description="Helical" evidence="8">
    <location>
        <begin position="89"/>
        <end position="113"/>
    </location>
</feature>
<feature type="transmembrane region" description="Helical" evidence="8">
    <location>
        <begin position="119"/>
        <end position="140"/>
    </location>
</feature>
<evidence type="ECO:0000313" key="11">
    <source>
        <dbReference type="Proteomes" id="UP000823858"/>
    </source>
</evidence>
<keyword evidence="5 8" id="KW-0812">Transmembrane</keyword>
<sequence length="522" mass="55361">MAPLEKIDKPAPATPAPKNNVPLVFVSLMLGMLLVSLGQTIFATALPTVVGELGGVDQMSWVITAFLLAQAIGLPIYGKLGDQIGRKPLFIFALSMYLVGSVIGALGQSIWVIIAARAIQGLGGGGMMVLSQAIIADIVPARQRGKYMGLIGSVFGFSSVLGPLLGGFFTDGPGWRWALWFNVPLALVAIIIAATSMRLPARGSGHARLDVWGTVFMAGFATTLILAITWGGKDYAWDSPTIIGLLIATVVCAVLFVLVELKADQPLIPMDLFRNRNFVLCTLAGLVIGVVMLGALSYMPTYIQMVHGMSPTKAGLMMIPMVLGMMPTSIILGFVVSRTGRYKWYPVVGMAITAVGLFLLGGLESHDSLLHLGLVLYVFGFGLGCAMQILVLMVQNAFPLSMVGTATASNNFFRLIGMSVGSAVVGSVFTSRLTSMMGERVPDAMTELGPDAAEYADTFSGSGSHNLTPDMVSQLPGELHEAVITSYNDALVPIFAVLTPLAVIAAVILLFTRQEKLKETLD</sequence>
<evidence type="ECO:0000259" key="9">
    <source>
        <dbReference type="PROSITE" id="PS50850"/>
    </source>
</evidence>
<dbReference type="InterPro" id="IPR004638">
    <property type="entry name" value="EmrB-like"/>
</dbReference>
<evidence type="ECO:0000256" key="2">
    <source>
        <dbReference type="ARBA" id="ARBA00007520"/>
    </source>
</evidence>
<feature type="transmembrane region" description="Helical" evidence="8">
    <location>
        <begin position="209"/>
        <end position="230"/>
    </location>
</feature>
<dbReference type="PRINTS" id="PR01036">
    <property type="entry name" value="TCRTETB"/>
</dbReference>
<gene>
    <name evidence="10" type="ORF">H9751_06400</name>
</gene>
<feature type="transmembrane region" description="Helical" evidence="8">
    <location>
        <begin position="369"/>
        <end position="392"/>
    </location>
</feature>
<feature type="transmembrane region" description="Helical" evidence="8">
    <location>
        <begin position="412"/>
        <end position="430"/>
    </location>
</feature>
<dbReference type="Pfam" id="PF07690">
    <property type="entry name" value="MFS_1"/>
    <property type="match status" value="1"/>
</dbReference>
<evidence type="ECO:0000313" key="10">
    <source>
        <dbReference type="EMBL" id="HJC85159.1"/>
    </source>
</evidence>
<feature type="transmembrane region" description="Helical" evidence="8">
    <location>
        <begin position="242"/>
        <end position="259"/>
    </location>
</feature>
<dbReference type="CDD" id="cd17502">
    <property type="entry name" value="MFS_Azr1_MDR_like"/>
    <property type="match status" value="1"/>
</dbReference>
<dbReference type="PROSITE" id="PS50850">
    <property type="entry name" value="MFS"/>
    <property type="match status" value="1"/>
</dbReference>
<evidence type="ECO:0000256" key="8">
    <source>
        <dbReference type="SAM" id="Phobius"/>
    </source>
</evidence>
<feature type="transmembrane region" description="Helical" evidence="8">
    <location>
        <begin position="490"/>
        <end position="511"/>
    </location>
</feature>
<keyword evidence="6 8" id="KW-1133">Transmembrane helix</keyword>
<evidence type="ECO:0000256" key="4">
    <source>
        <dbReference type="ARBA" id="ARBA00022475"/>
    </source>
</evidence>
<feature type="transmembrane region" description="Helical" evidence="8">
    <location>
        <begin position="344"/>
        <end position="363"/>
    </location>
</feature>
<dbReference type="EMBL" id="DWVP01000014">
    <property type="protein sequence ID" value="HJC85159.1"/>
    <property type="molecule type" value="Genomic_DNA"/>
</dbReference>
<dbReference type="Proteomes" id="UP000823858">
    <property type="component" value="Unassembled WGS sequence"/>
</dbReference>
<name>A0A9D2QFL7_9CORY</name>
<dbReference type="InterPro" id="IPR036259">
    <property type="entry name" value="MFS_trans_sf"/>
</dbReference>
<dbReference type="GO" id="GO:0022857">
    <property type="term" value="F:transmembrane transporter activity"/>
    <property type="evidence" value="ECO:0007669"/>
    <property type="project" value="InterPro"/>
</dbReference>
<reference evidence="10" key="2">
    <citation type="submission" date="2021-04" db="EMBL/GenBank/DDBJ databases">
        <authorList>
            <person name="Gilroy R."/>
        </authorList>
    </citation>
    <scope>NUCLEOTIDE SEQUENCE</scope>
    <source>
        <strain evidence="10">ChiHjej13B12-4958</strain>
    </source>
</reference>
<comment type="caution">
    <text evidence="10">The sequence shown here is derived from an EMBL/GenBank/DDBJ whole genome shotgun (WGS) entry which is preliminary data.</text>
</comment>
<keyword evidence="3" id="KW-0813">Transport</keyword>
<feature type="transmembrane region" description="Helical" evidence="8">
    <location>
        <begin position="279"/>
        <end position="298"/>
    </location>
</feature>
<evidence type="ECO:0000256" key="1">
    <source>
        <dbReference type="ARBA" id="ARBA00004651"/>
    </source>
</evidence>
<dbReference type="Gene3D" id="1.20.1250.20">
    <property type="entry name" value="MFS general substrate transporter like domains"/>
    <property type="match status" value="1"/>
</dbReference>
<protein>
    <submittedName>
        <fullName evidence="10">MFS transporter</fullName>
    </submittedName>
</protein>